<evidence type="ECO:0000313" key="2">
    <source>
        <dbReference type="Proteomes" id="UP000235828"/>
    </source>
</evidence>
<dbReference type="EMBL" id="LT960612">
    <property type="protein sequence ID" value="SON52165.1"/>
    <property type="molecule type" value="Genomic_DNA"/>
</dbReference>
<accession>A0A2N8ZJU5</accession>
<proteinExistence type="predicted"/>
<dbReference type="Proteomes" id="UP000235828">
    <property type="component" value="Chromosome B"/>
</dbReference>
<dbReference type="AlphaFoldDB" id="A0A2N8ZJU5"/>
<dbReference type="KEGG" id="vta:B0554"/>
<name>A0A2N8ZJU5_9VIBR</name>
<evidence type="ECO:0000313" key="1">
    <source>
        <dbReference type="EMBL" id="SON52165.1"/>
    </source>
</evidence>
<sequence>MPVSIADVENVVDTTGWNIQEIETLYARVNVVNYLSSLEVQKKAVFASDAMANFLVDTTPLDDATALLKKGCCIPKLATKSLRWLKV</sequence>
<keyword evidence="2" id="KW-1185">Reference proteome</keyword>
<protein>
    <submittedName>
        <fullName evidence="1">Uncharacterized protein</fullName>
    </submittedName>
</protein>
<gene>
    <name evidence="1" type="ORF">VTAP4600_B0554</name>
</gene>
<organism evidence="1 2">
    <name type="scientific">Vibrio tapetis subsp. tapetis</name>
    <dbReference type="NCBI Taxonomy" id="1671868"/>
    <lineage>
        <taxon>Bacteria</taxon>
        <taxon>Pseudomonadati</taxon>
        <taxon>Pseudomonadota</taxon>
        <taxon>Gammaproteobacteria</taxon>
        <taxon>Vibrionales</taxon>
        <taxon>Vibrionaceae</taxon>
        <taxon>Vibrio</taxon>
    </lineage>
</organism>
<dbReference type="RefSeq" id="WP_102524478.1">
    <property type="nucleotide sequence ID" value="NZ_LT960612.1"/>
</dbReference>
<reference evidence="1 2" key="1">
    <citation type="submission" date="2017-10" db="EMBL/GenBank/DDBJ databases">
        <authorList>
            <person name="Banno H."/>
            <person name="Chua N.-H."/>
        </authorList>
    </citation>
    <scope>NUCLEOTIDE SEQUENCE [LARGE SCALE GENOMIC DNA]</scope>
    <source>
        <strain evidence="1">Vibrio tapetis CECT4600</strain>
    </source>
</reference>